<dbReference type="GO" id="GO:0009231">
    <property type="term" value="P:riboflavin biosynthetic process"/>
    <property type="evidence" value="ECO:0007669"/>
    <property type="project" value="TreeGrafter"/>
</dbReference>
<evidence type="ECO:0000256" key="2">
    <source>
        <dbReference type="ARBA" id="ARBA00022723"/>
    </source>
</evidence>
<keyword evidence="2" id="KW-0479">Metal-binding</keyword>
<evidence type="ECO:0000313" key="6">
    <source>
        <dbReference type="EMBL" id="GGL93902.1"/>
    </source>
</evidence>
<dbReference type="EMBL" id="BMLF01000001">
    <property type="protein sequence ID" value="GGL93902.1"/>
    <property type="molecule type" value="Genomic_DNA"/>
</dbReference>
<dbReference type="AlphaFoldDB" id="A0A917WDV4"/>
<evidence type="ECO:0000256" key="5">
    <source>
        <dbReference type="ARBA" id="ARBA00024029"/>
    </source>
</evidence>
<accession>A0A917WDV4</accession>
<sequence>MLISESNWGEIERYLETDDRCVLPLGCTEQHAQLSLATDSILAERVGRDAAAPLGVPVFPAVAYGLTPYFMAYPGTVTLRLATYAALVRDILDSLYATGFRRVLIVNGHGGNTPVQPVTMEWMQANPGARCRFHDWWRAPKTWACVQEIDPVASHASWMENFPWTRLAGREMPSGQKPFVAFDRLRDRNAEGVRALIGDGNYGGLYQRPEEDTDRLWDVAVKETRALLEGEWE</sequence>
<evidence type="ECO:0000256" key="1">
    <source>
        <dbReference type="ARBA" id="ARBA00001947"/>
    </source>
</evidence>
<gene>
    <name evidence="6" type="ORF">GCM10011534_15040</name>
</gene>
<dbReference type="Gene3D" id="3.40.50.10310">
    <property type="entry name" value="Creatininase"/>
    <property type="match status" value="1"/>
</dbReference>
<organism evidence="6 7">
    <name type="scientific">Pseudooceanicola nanhaiensis</name>
    <dbReference type="NCBI Taxonomy" id="375761"/>
    <lineage>
        <taxon>Bacteria</taxon>
        <taxon>Pseudomonadati</taxon>
        <taxon>Pseudomonadota</taxon>
        <taxon>Alphaproteobacteria</taxon>
        <taxon>Rhodobacterales</taxon>
        <taxon>Paracoccaceae</taxon>
        <taxon>Pseudooceanicola</taxon>
    </lineage>
</organism>
<dbReference type="InterPro" id="IPR024087">
    <property type="entry name" value="Creatininase-like_sf"/>
</dbReference>
<evidence type="ECO:0000256" key="3">
    <source>
        <dbReference type="ARBA" id="ARBA00022801"/>
    </source>
</evidence>
<reference evidence="6" key="2">
    <citation type="submission" date="2020-09" db="EMBL/GenBank/DDBJ databases">
        <authorList>
            <person name="Sun Q."/>
            <person name="Zhou Y."/>
        </authorList>
    </citation>
    <scope>NUCLEOTIDE SEQUENCE</scope>
    <source>
        <strain evidence="6">CGMCC 1.6293</strain>
    </source>
</reference>
<protein>
    <recommendedName>
        <fullName evidence="8">Creatininase</fullName>
    </recommendedName>
</protein>
<dbReference type="InterPro" id="IPR003785">
    <property type="entry name" value="Creatininase/forma_Hydrolase"/>
</dbReference>
<keyword evidence="7" id="KW-1185">Reference proteome</keyword>
<proteinExistence type="inferred from homology"/>
<dbReference type="PANTHER" id="PTHR35005:SF1">
    <property type="entry name" value="2-AMINO-5-FORMYLAMINO-6-RIBOSYLAMINOPYRIMIDIN-4(3H)-ONE 5'-MONOPHOSPHATE DEFORMYLASE"/>
    <property type="match status" value="1"/>
</dbReference>
<dbReference type="GO" id="GO:0046872">
    <property type="term" value="F:metal ion binding"/>
    <property type="evidence" value="ECO:0007669"/>
    <property type="project" value="UniProtKB-KW"/>
</dbReference>
<dbReference type="SUPFAM" id="SSF102215">
    <property type="entry name" value="Creatininase"/>
    <property type="match status" value="1"/>
</dbReference>
<dbReference type="RefSeq" id="WP_028286321.1">
    <property type="nucleotide sequence ID" value="NZ_BMLF01000001.1"/>
</dbReference>
<evidence type="ECO:0000256" key="4">
    <source>
        <dbReference type="ARBA" id="ARBA00022833"/>
    </source>
</evidence>
<dbReference type="GO" id="GO:0016811">
    <property type="term" value="F:hydrolase activity, acting on carbon-nitrogen (but not peptide) bonds, in linear amides"/>
    <property type="evidence" value="ECO:0007669"/>
    <property type="project" value="TreeGrafter"/>
</dbReference>
<keyword evidence="3" id="KW-0378">Hydrolase</keyword>
<reference evidence="6" key="1">
    <citation type="journal article" date="2014" name="Int. J. Syst. Evol. Microbiol.">
        <title>Complete genome sequence of Corynebacterium casei LMG S-19264T (=DSM 44701T), isolated from a smear-ripened cheese.</title>
        <authorList>
            <consortium name="US DOE Joint Genome Institute (JGI-PGF)"/>
            <person name="Walter F."/>
            <person name="Albersmeier A."/>
            <person name="Kalinowski J."/>
            <person name="Ruckert C."/>
        </authorList>
    </citation>
    <scope>NUCLEOTIDE SEQUENCE</scope>
    <source>
        <strain evidence="6">CGMCC 1.6293</strain>
    </source>
</reference>
<dbReference type="Pfam" id="PF02633">
    <property type="entry name" value="Creatininase"/>
    <property type="match status" value="1"/>
</dbReference>
<keyword evidence="4" id="KW-0862">Zinc</keyword>
<name>A0A917WDV4_9RHOB</name>
<comment type="cofactor">
    <cofactor evidence="1">
        <name>Zn(2+)</name>
        <dbReference type="ChEBI" id="CHEBI:29105"/>
    </cofactor>
</comment>
<comment type="caution">
    <text evidence="6">The sequence shown here is derived from an EMBL/GenBank/DDBJ whole genome shotgun (WGS) entry which is preliminary data.</text>
</comment>
<dbReference type="PANTHER" id="PTHR35005">
    <property type="entry name" value="3-DEHYDRO-SCYLLO-INOSOSE HYDROLASE"/>
    <property type="match status" value="1"/>
</dbReference>
<comment type="similarity">
    <text evidence="5">Belongs to the creatininase superfamily.</text>
</comment>
<evidence type="ECO:0008006" key="8">
    <source>
        <dbReference type="Google" id="ProtNLM"/>
    </source>
</evidence>
<dbReference type="Proteomes" id="UP000649829">
    <property type="component" value="Unassembled WGS sequence"/>
</dbReference>
<evidence type="ECO:0000313" key="7">
    <source>
        <dbReference type="Proteomes" id="UP000649829"/>
    </source>
</evidence>